<dbReference type="EMBL" id="CP003539">
    <property type="protein sequence ID" value="AFX99310.1"/>
    <property type="molecule type" value="Genomic_DNA"/>
</dbReference>
<organism evidence="1 2">
    <name type="scientific">Candidatus Endolissoclinum faulkneri L2</name>
    <dbReference type="NCBI Taxonomy" id="1193729"/>
    <lineage>
        <taxon>Bacteria</taxon>
        <taxon>Pseudomonadati</taxon>
        <taxon>Pseudomonadota</taxon>
        <taxon>Alphaproteobacteria</taxon>
        <taxon>Rhodospirillales</taxon>
        <taxon>Rhodospirillaceae</taxon>
        <taxon>Candidatus Endolissoclinum</taxon>
    </lineage>
</organism>
<accession>K7YI80</accession>
<evidence type="ECO:0000313" key="2">
    <source>
        <dbReference type="Proteomes" id="UP000010077"/>
    </source>
</evidence>
<name>K7YI80_9PROT</name>
<reference evidence="1 2" key="1">
    <citation type="journal article" date="2012" name="Proc. Natl. Acad. Sci. U.S.A.">
        <title>Genome streamlining and chemical defense in a coral reef symbiosis.</title>
        <authorList>
            <person name="Kwan J.C."/>
            <person name="Donia M.S."/>
            <person name="Han A.W."/>
            <person name="Hirose E."/>
            <person name="Haygood M.G."/>
            <person name="Schmidt E.W."/>
        </authorList>
    </citation>
    <scope>NUCLEOTIDE SEQUENCE [LARGE SCALE GENOMIC DNA]</scope>
    <source>
        <strain evidence="1 2">L2</strain>
    </source>
</reference>
<gene>
    <name evidence="1" type="ORF">A1OE_1132</name>
</gene>
<sequence>MVLCYKKKIGVKYFINYCDNLNIFNISYILRNILLFKCKNFSRDIIVFN</sequence>
<evidence type="ECO:0000313" key="1">
    <source>
        <dbReference type="EMBL" id="AFX99310.1"/>
    </source>
</evidence>
<proteinExistence type="predicted"/>
<dbReference type="HOGENOM" id="CLU_3133518_0_0_5"/>
<protein>
    <submittedName>
        <fullName evidence="1">Uncharacterized protein</fullName>
    </submittedName>
</protein>
<dbReference type="Proteomes" id="UP000010077">
    <property type="component" value="Chromosome"/>
</dbReference>
<dbReference type="KEGG" id="thal:A1OE_1132"/>
<keyword evidence="2" id="KW-1185">Reference proteome</keyword>
<dbReference type="AlphaFoldDB" id="K7YI80"/>